<feature type="domain" description="Putative Flp pilus-assembly TadG-like N-terminal" evidence="2">
    <location>
        <begin position="31"/>
        <end position="77"/>
    </location>
</feature>
<accession>A0A4R7G2Y6</accession>
<keyword evidence="4" id="KW-1185">Reference proteome</keyword>
<dbReference type="Pfam" id="PF13400">
    <property type="entry name" value="Tad"/>
    <property type="match status" value="1"/>
</dbReference>
<feature type="compositionally biased region" description="Low complexity" evidence="1">
    <location>
        <begin position="75"/>
        <end position="95"/>
    </location>
</feature>
<evidence type="ECO:0000256" key="1">
    <source>
        <dbReference type="SAM" id="MobiDB-lite"/>
    </source>
</evidence>
<gene>
    <name evidence="3" type="ORF">EV640_10564</name>
</gene>
<protein>
    <recommendedName>
        <fullName evidence="2">Putative Flp pilus-assembly TadG-like N-terminal domain-containing protein</fullName>
    </recommendedName>
</protein>
<name>A0A4R7G2Y6_9MICC</name>
<proteinExistence type="predicted"/>
<dbReference type="AlphaFoldDB" id="A0A4R7G2Y6"/>
<reference evidence="3 4" key="1">
    <citation type="submission" date="2019-03" db="EMBL/GenBank/DDBJ databases">
        <title>Genomic Encyclopedia of Type Strains, Phase III (KMG-III): the genomes of soil and plant-associated and newly described type strains.</title>
        <authorList>
            <person name="Whitman W."/>
        </authorList>
    </citation>
    <scope>NUCLEOTIDE SEQUENCE [LARGE SCALE GENOMIC DNA]</scope>
    <source>
        <strain evidence="3 4">DSM 27373</strain>
    </source>
</reference>
<dbReference type="RefSeq" id="WP_133726174.1">
    <property type="nucleotide sequence ID" value="NZ_SOAN01000005.1"/>
</dbReference>
<feature type="region of interest" description="Disordered" evidence="1">
    <location>
        <begin position="75"/>
        <end position="96"/>
    </location>
</feature>
<sequence>MRRRPRDGGAASSKRRVVAAQMRQMRTEDSGQSSILILGMLLVVLLLVAVMAGATAVNLEARKLLSAADGAASAAAQSAEQGASSPSPQVSSDQVRAQAQNYLTVSGAHGRFSDLAVSQAWVTDAGETAHVELVAVVDLPVVSAILPARVPISVESHARVSLNR</sequence>
<dbReference type="Proteomes" id="UP000294506">
    <property type="component" value="Unassembled WGS sequence"/>
</dbReference>
<evidence type="ECO:0000313" key="3">
    <source>
        <dbReference type="EMBL" id="TDS85723.1"/>
    </source>
</evidence>
<feature type="region of interest" description="Disordered" evidence="1">
    <location>
        <begin position="1"/>
        <end position="24"/>
    </location>
</feature>
<organism evidence="3 4">
    <name type="scientific">Nesterenkonia aurantiaca</name>
    <dbReference type="NCBI Taxonomy" id="1436010"/>
    <lineage>
        <taxon>Bacteria</taxon>
        <taxon>Bacillati</taxon>
        <taxon>Actinomycetota</taxon>
        <taxon>Actinomycetes</taxon>
        <taxon>Micrococcales</taxon>
        <taxon>Micrococcaceae</taxon>
        <taxon>Nesterenkonia</taxon>
    </lineage>
</organism>
<comment type="caution">
    <text evidence="3">The sequence shown here is derived from an EMBL/GenBank/DDBJ whole genome shotgun (WGS) entry which is preliminary data.</text>
</comment>
<dbReference type="EMBL" id="SOAN01000005">
    <property type="protein sequence ID" value="TDS85723.1"/>
    <property type="molecule type" value="Genomic_DNA"/>
</dbReference>
<dbReference type="InterPro" id="IPR028087">
    <property type="entry name" value="Tad_N"/>
</dbReference>
<evidence type="ECO:0000259" key="2">
    <source>
        <dbReference type="Pfam" id="PF13400"/>
    </source>
</evidence>
<evidence type="ECO:0000313" key="4">
    <source>
        <dbReference type="Proteomes" id="UP000294506"/>
    </source>
</evidence>